<comment type="subcellular location">
    <subcellularLocation>
        <location evidence="1">Membrane</location>
        <topology evidence="1">Multi-pass membrane protein</topology>
    </subcellularLocation>
</comment>
<sequence>MDDRRNEVLAVAILFFLLTWLTVGLRVYVRAVMRKSWGGDDWWMTVTLAFFTVYVVFQIVAAIYGTGRHRWDLDDSDTRTALLFWYLCELLYVVSNCCLKIALGIFYLRVAIRPWHIWCIRILMFGTVLFGLCYLFLAMFQCIPVSEFWNNHPASGKCIPKGPTLGITYALGALNAFADWGFGILPFFIVWGLKMKTKTKALVAGLLAFAAIGSTATIVRMQYIHTLNDGEDFLWATTDVAIWSTVEPGIGITAGSIATLRPLLQNIMFHCGLASSPTSAHIRHYDRPSRPSRSGPKHRGYRREIGLSDLVPSKEGSTSTTISGPPILEKPEMKKKNSEDSMRGTPVETREGVGDIRVDLSVLVELDEEPPRLFLRDSFRHSFVRGSILSGFNRGK</sequence>
<dbReference type="AlphaFoldDB" id="A0A6A5Y5W0"/>
<dbReference type="EMBL" id="ML978066">
    <property type="protein sequence ID" value="KAF2020932.1"/>
    <property type="molecule type" value="Genomic_DNA"/>
</dbReference>
<evidence type="ECO:0000256" key="7">
    <source>
        <dbReference type="SAM" id="Phobius"/>
    </source>
</evidence>
<feature type="transmembrane region" description="Helical" evidence="7">
    <location>
        <begin position="41"/>
        <end position="64"/>
    </location>
</feature>
<dbReference type="InterPro" id="IPR049326">
    <property type="entry name" value="Rhodopsin_dom_fungi"/>
</dbReference>
<comment type="similarity">
    <text evidence="5">Belongs to the SAT4 family.</text>
</comment>
<evidence type="ECO:0000256" key="4">
    <source>
        <dbReference type="ARBA" id="ARBA00023136"/>
    </source>
</evidence>
<dbReference type="PANTHER" id="PTHR33048:SF96">
    <property type="entry name" value="INTEGRAL MEMBRANE PROTEIN"/>
    <property type="match status" value="1"/>
</dbReference>
<dbReference type="PANTHER" id="PTHR33048">
    <property type="entry name" value="PTH11-LIKE INTEGRAL MEMBRANE PROTEIN (AFU_ORTHOLOGUE AFUA_5G11245)"/>
    <property type="match status" value="1"/>
</dbReference>
<dbReference type="OrthoDB" id="3923077at2759"/>
<dbReference type="InterPro" id="IPR052337">
    <property type="entry name" value="SAT4-like"/>
</dbReference>
<feature type="transmembrane region" description="Helical" evidence="7">
    <location>
        <begin position="201"/>
        <end position="219"/>
    </location>
</feature>
<proteinExistence type="inferred from homology"/>
<dbReference type="GeneID" id="54290851"/>
<feature type="transmembrane region" description="Helical" evidence="7">
    <location>
        <begin position="122"/>
        <end position="146"/>
    </location>
</feature>
<dbReference type="RefSeq" id="XP_033389271.1">
    <property type="nucleotide sequence ID" value="XM_033533454.1"/>
</dbReference>
<feature type="transmembrane region" description="Helical" evidence="7">
    <location>
        <begin position="6"/>
        <end position="29"/>
    </location>
</feature>
<accession>A0A6A5Y5W0</accession>
<evidence type="ECO:0000256" key="1">
    <source>
        <dbReference type="ARBA" id="ARBA00004141"/>
    </source>
</evidence>
<feature type="transmembrane region" description="Helical" evidence="7">
    <location>
        <begin position="166"/>
        <end position="189"/>
    </location>
</feature>
<dbReference type="Pfam" id="PF20684">
    <property type="entry name" value="Fung_rhodopsin"/>
    <property type="match status" value="1"/>
</dbReference>
<evidence type="ECO:0000256" key="2">
    <source>
        <dbReference type="ARBA" id="ARBA00022692"/>
    </source>
</evidence>
<evidence type="ECO:0000256" key="5">
    <source>
        <dbReference type="ARBA" id="ARBA00038359"/>
    </source>
</evidence>
<evidence type="ECO:0000256" key="6">
    <source>
        <dbReference type="SAM" id="MobiDB-lite"/>
    </source>
</evidence>
<evidence type="ECO:0000313" key="9">
    <source>
        <dbReference type="EMBL" id="KAF2020932.1"/>
    </source>
</evidence>
<evidence type="ECO:0000259" key="8">
    <source>
        <dbReference type="Pfam" id="PF20684"/>
    </source>
</evidence>
<evidence type="ECO:0000313" key="10">
    <source>
        <dbReference type="Proteomes" id="UP000799778"/>
    </source>
</evidence>
<keyword evidence="3 7" id="KW-1133">Transmembrane helix</keyword>
<gene>
    <name evidence="9" type="ORF">BU24DRAFT_487450</name>
</gene>
<keyword evidence="10" id="KW-1185">Reference proteome</keyword>
<dbReference type="GO" id="GO:0016020">
    <property type="term" value="C:membrane"/>
    <property type="evidence" value="ECO:0007669"/>
    <property type="project" value="UniProtKB-SubCell"/>
</dbReference>
<organism evidence="9 10">
    <name type="scientific">Aaosphaeria arxii CBS 175.79</name>
    <dbReference type="NCBI Taxonomy" id="1450172"/>
    <lineage>
        <taxon>Eukaryota</taxon>
        <taxon>Fungi</taxon>
        <taxon>Dikarya</taxon>
        <taxon>Ascomycota</taxon>
        <taxon>Pezizomycotina</taxon>
        <taxon>Dothideomycetes</taxon>
        <taxon>Pleosporomycetidae</taxon>
        <taxon>Pleosporales</taxon>
        <taxon>Pleosporales incertae sedis</taxon>
        <taxon>Aaosphaeria</taxon>
    </lineage>
</organism>
<protein>
    <recommendedName>
        <fullName evidence="8">Rhodopsin domain-containing protein</fullName>
    </recommendedName>
</protein>
<feature type="domain" description="Rhodopsin" evidence="8">
    <location>
        <begin position="25"/>
        <end position="265"/>
    </location>
</feature>
<keyword evidence="4 7" id="KW-0472">Membrane</keyword>
<dbReference type="Proteomes" id="UP000799778">
    <property type="component" value="Unassembled WGS sequence"/>
</dbReference>
<keyword evidence="2 7" id="KW-0812">Transmembrane</keyword>
<evidence type="ECO:0000256" key="3">
    <source>
        <dbReference type="ARBA" id="ARBA00022989"/>
    </source>
</evidence>
<feature type="transmembrane region" description="Helical" evidence="7">
    <location>
        <begin position="84"/>
        <end position="110"/>
    </location>
</feature>
<reference evidence="9" key="1">
    <citation type="journal article" date="2020" name="Stud. Mycol.">
        <title>101 Dothideomycetes genomes: a test case for predicting lifestyles and emergence of pathogens.</title>
        <authorList>
            <person name="Haridas S."/>
            <person name="Albert R."/>
            <person name="Binder M."/>
            <person name="Bloem J."/>
            <person name="Labutti K."/>
            <person name="Salamov A."/>
            <person name="Andreopoulos B."/>
            <person name="Baker S."/>
            <person name="Barry K."/>
            <person name="Bills G."/>
            <person name="Bluhm B."/>
            <person name="Cannon C."/>
            <person name="Castanera R."/>
            <person name="Culley D."/>
            <person name="Daum C."/>
            <person name="Ezra D."/>
            <person name="Gonzalez J."/>
            <person name="Henrissat B."/>
            <person name="Kuo A."/>
            <person name="Liang C."/>
            <person name="Lipzen A."/>
            <person name="Lutzoni F."/>
            <person name="Magnuson J."/>
            <person name="Mondo S."/>
            <person name="Nolan M."/>
            <person name="Ohm R."/>
            <person name="Pangilinan J."/>
            <person name="Park H.-J."/>
            <person name="Ramirez L."/>
            <person name="Alfaro M."/>
            <person name="Sun H."/>
            <person name="Tritt A."/>
            <person name="Yoshinaga Y."/>
            <person name="Zwiers L.-H."/>
            <person name="Turgeon B."/>
            <person name="Goodwin S."/>
            <person name="Spatafora J."/>
            <person name="Crous P."/>
            <person name="Grigoriev I."/>
        </authorList>
    </citation>
    <scope>NUCLEOTIDE SEQUENCE</scope>
    <source>
        <strain evidence="9">CBS 175.79</strain>
    </source>
</reference>
<name>A0A6A5Y5W0_9PLEO</name>
<feature type="compositionally biased region" description="Basic and acidic residues" evidence="6">
    <location>
        <begin position="329"/>
        <end position="350"/>
    </location>
</feature>
<feature type="region of interest" description="Disordered" evidence="6">
    <location>
        <begin position="279"/>
        <end position="350"/>
    </location>
</feature>